<dbReference type="RefSeq" id="WP_110290709.1">
    <property type="nucleotide sequence ID" value="NZ_QICS01000003.1"/>
</dbReference>
<feature type="transmembrane region" description="Helical" evidence="1">
    <location>
        <begin position="245"/>
        <end position="266"/>
    </location>
</feature>
<feature type="transmembrane region" description="Helical" evidence="1">
    <location>
        <begin position="273"/>
        <end position="292"/>
    </location>
</feature>
<feature type="transmembrane region" description="Helical" evidence="1">
    <location>
        <begin position="155"/>
        <end position="173"/>
    </location>
</feature>
<feature type="transmembrane region" description="Helical" evidence="1">
    <location>
        <begin position="696"/>
        <end position="715"/>
    </location>
</feature>
<feature type="transmembrane region" description="Helical" evidence="1">
    <location>
        <begin position="549"/>
        <end position="567"/>
    </location>
</feature>
<dbReference type="Proteomes" id="UP000247523">
    <property type="component" value="Unassembled WGS sequence"/>
</dbReference>
<sequence length="731" mass="83272">MNKRRYLLFCIFTLLLISTNLKNDKYYMNYQLPSLNSNNATEVSNKRITIEGDGTNERDAISVPHFNLPKGEYRIMIQYKTDTDANFVRIDGQGIKNDLSISEELDSSSKKKEFYLHLDEDTYWMNINIHFCGEGEFVLKKLVIESTQITNTDTIVWLIIIACILTYIGKLAFYNPSKESQKKLVIFLSLLTITIFASYPLFNNYLLGGHDISFHLSRIEGIKNALLNGQFPIRVHPSTQFNYGYAAPIFYPEVFLFIPAILRIFGVSLTGSIQIFIIMIHFVTAWVMYFSVYKLSKVRSVGIVSSMIYTLASYHLCDVYVRFALGEALAMAFLPLLIYGVYELFWGDDRKWPYVVIGTSCIMQSHVLTTLLSAAFVGLVAMLGIKKVLEKNRLLAAVKAAVLIVLLNLWYLVPFVSMMKEDTKVSTLSRIIEDKTINVMQLFQGNGMLEIGLPIFIGVAAFIYCLVMKKIEDKKQESLVVSLLALGILSAFITTNLFPWKILVDIPIIGDRTRMIQFPWRLLAFATVFLSIVAAYGLYYFVKAAEVRRVMMITTFAMLVLFASLYLKNNYLSNEIYCYKGEISSNTGTGSGEYFYNGTISNELIERGETVEASSEKVDLSNFQRIKGKIYLDFVNSTQEEQYIEVPLMYYPFYSVKMNHVTNLQYERGENNVLRIIIPSEAKGSIIIKSTEKSTWMIADLISLLTIAGCVVSLARKQHKIKEKGKNELIE</sequence>
<evidence type="ECO:0000256" key="1">
    <source>
        <dbReference type="SAM" id="Phobius"/>
    </source>
</evidence>
<dbReference type="EMBL" id="QICS01000003">
    <property type="protein sequence ID" value="PXV91473.1"/>
    <property type="molecule type" value="Genomic_DNA"/>
</dbReference>
<accession>A0A318EMY4</accession>
<keyword evidence="1" id="KW-0472">Membrane</keyword>
<feature type="transmembrane region" description="Helical" evidence="1">
    <location>
        <begin position="518"/>
        <end position="542"/>
    </location>
</feature>
<feature type="transmembrane region" description="Helical" evidence="1">
    <location>
        <begin position="354"/>
        <end position="382"/>
    </location>
</feature>
<feature type="transmembrane region" description="Helical" evidence="1">
    <location>
        <begin position="185"/>
        <end position="202"/>
    </location>
</feature>
<keyword evidence="1" id="KW-0812">Transmembrane</keyword>
<dbReference type="AlphaFoldDB" id="A0A318EMY4"/>
<feature type="transmembrane region" description="Helical" evidence="1">
    <location>
        <begin position="394"/>
        <end position="413"/>
    </location>
</feature>
<reference evidence="2 3" key="1">
    <citation type="submission" date="2018-05" db="EMBL/GenBank/DDBJ databases">
        <title>Genomic Encyclopedia of Type Strains, Phase IV (KMG-IV): sequencing the most valuable type-strain genomes for metagenomic binning, comparative biology and taxonomic classification.</title>
        <authorList>
            <person name="Goeker M."/>
        </authorList>
    </citation>
    <scope>NUCLEOTIDE SEQUENCE [LARGE SCALE GENOMIC DNA]</scope>
    <source>
        <strain evidence="2 3">DSM 28816</strain>
    </source>
</reference>
<evidence type="ECO:0008006" key="4">
    <source>
        <dbReference type="Google" id="ProtNLM"/>
    </source>
</evidence>
<evidence type="ECO:0000313" key="2">
    <source>
        <dbReference type="EMBL" id="PXV91473.1"/>
    </source>
</evidence>
<feature type="transmembrane region" description="Helical" evidence="1">
    <location>
        <begin position="323"/>
        <end position="342"/>
    </location>
</feature>
<organism evidence="2 3">
    <name type="scientific">Lachnotalea glycerini</name>
    <dbReference type="NCBI Taxonomy" id="1763509"/>
    <lineage>
        <taxon>Bacteria</taxon>
        <taxon>Bacillati</taxon>
        <taxon>Bacillota</taxon>
        <taxon>Clostridia</taxon>
        <taxon>Lachnospirales</taxon>
        <taxon>Lachnospiraceae</taxon>
        <taxon>Lachnotalea</taxon>
    </lineage>
</organism>
<proteinExistence type="predicted"/>
<feature type="transmembrane region" description="Helical" evidence="1">
    <location>
        <begin position="479"/>
        <end position="498"/>
    </location>
</feature>
<keyword evidence="1" id="KW-1133">Transmembrane helix</keyword>
<comment type="caution">
    <text evidence="2">The sequence shown here is derived from an EMBL/GenBank/DDBJ whole genome shotgun (WGS) entry which is preliminary data.</text>
</comment>
<name>A0A318EMY4_9FIRM</name>
<protein>
    <recommendedName>
        <fullName evidence="4">Membrane protein 6-pyruvoyl-tetrahydropterin synthase-related domain-containing protein</fullName>
    </recommendedName>
</protein>
<gene>
    <name evidence="2" type="ORF">C8E03_10329</name>
</gene>
<evidence type="ECO:0000313" key="3">
    <source>
        <dbReference type="Proteomes" id="UP000247523"/>
    </source>
</evidence>
<feature type="transmembrane region" description="Helical" evidence="1">
    <location>
        <begin position="448"/>
        <end position="467"/>
    </location>
</feature>